<gene>
    <name evidence="2" type="ORF">DDZ18_00575</name>
</gene>
<evidence type="ECO:0000313" key="3">
    <source>
        <dbReference type="Proteomes" id="UP000245168"/>
    </source>
</evidence>
<dbReference type="SUPFAM" id="SSF88697">
    <property type="entry name" value="PUA domain-like"/>
    <property type="match status" value="1"/>
</dbReference>
<keyword evidence="3" id="KW-1185">Reference proteome</keyword>
<organism evidence="2 3">
    <name type="scientific">Marinicauda salina</name>
    <dbReference type="NCBI Taxonomy" id="2135793"/>
    <lineage>
        <taxon>Bacteria</taxon>
        <taxon>Pseudomonadati</taxon>
        <taxon>Pseudomonadota</taxon>
        <taxon>Alphaproteobacteria</taxon>
        <taxon>Maricaulales</taxon>
        <taxon>Maricaulaceae</taxon>
        <taxon>Marinicauda</taxon>
    </lineage>
</organism>
<evidence type="ECO:0000313" key="2">
    <source>
        <dbReference type="EMBL" id="PWE18143.1"/>
    </source>
</evidence>
<dbReference type="RefSeq" id="WP_109251417.1">
    <property type="nucleotide sequence ID" value="NZ_QEXV01000001.1"/>
</dbReference>
<reference evidence="3" key="1">
    <citation type="submission" date="2018-05" db="EMBL/GenBank/DDBJ databases">
        <authorList>
            <person name="Liu B.-T."/>
        </authorList>
    </citation>
    <scope>NUCLEOTIDE SEQUENCE [LARGE SCALE GENOMIC DNA]</scope>
    <source>
        <strain evidence="3">WD6-1</strain>
    </source>
</reference>
<dbReference type="Gene3D" id="2.30.130.40">
    <property type="entry name" value="LON domain-like"/>
    <property type="match status" value="1"/>
</dbReference>
<dbReference type="PROSITE" id="PS51787">
    <property type="entry name" value="LON_N"/>
    <property type="match status" value="1"/>
</dbReference>
<dbReference type="SMART" id="SM00464">
    <property type="entry name" value="LON"/>
    <property type="match status" value="1"/>
</dbReference>
<dbReference type="Proteomes" id="UP000245168">
    <property type="component" value="Unassembled WGS sequence"/>
</dbReference>
<name>A0A2U2BVV2_9PROT</name>
<feature type="domain" description="Lon N-terminal" evidence="1">
    <location>
        <begin position="10"/>
        <end position="202"/>
    </location>
</feature>
<dbReference type="AlphaFoldDB" id="A0A2U2BVV2"/>
<evidence type="ECO:0000259" key="1">
    <source>
        <dbReference type="PROSITE" id="PS51787"/>
    </source>
</evidence>
<dbReference type="PANTHER" id="PTHR46732:SF8">
    <property type="entry name" value="ATP-DEPENDENT PROTEASE LA (LON) DOMAIN PROTEIN"/>
    <property type="match status" value="1"/>
</dbReference>
<accession>A0A2U2BVV2</accession>
<dbReference type="InterPro" id="IPR046336">
    <property type="entry name" value="Lon_prtase_N_sf"/>
</dbReference>
<dbReference type="PANTHER" id="PTHR46732">
    <property type="entry name" value="ATP-DEPENDENT PROTEASE LA (LON) DOMAIN PROTEIN"/>
    <property type="match status" value="1"/>
</dbReference>
<protein>
    <submittedName>
        <fullName evidence="2">Peptidase S16</fullName>
    </submittedName>
</protein>
<comment type="caution">
    <text evidence="2">The sequence shown here is derived from an EMBL/GenBank/DDBJ whole genome shotgun (WGS) entry which is preliminary data.</text>
</comment>
<dbReference type="InterPro" id="IPR015947">
    <property type="entry name" value="PUA-like_sf"/>
</dbReference>
<proteinExistence type="predicted"/>
<dbReference type="EMBL" id="QEXV01000001">
    <property type="protein sequence ID" value="PWE18143.1"/>
    <property type="molecule type" value="Genomic_DNA"/>
</dbReference>
<dbReference type="InterPro" id="IPR003111">
    <property type="entry name" value="Lon_prtase_N"/>
</dbReference>
<dbReference type="OrthoDB" id="9806457at2"/>
<sequence>MSDAAPPREIPLFPIRGCILPPGEHLPLNVFEPRYLNMVDDARAGVGVIGVIQPRDEGPKARPALEPVGCVGRIASYEETDDGRYLIVLAGLARFRVIEELDTATPYRVARVDYAEFEDDLRPRPLADPADRTAFLALLRRFFEQEGMEADWPSIDQAPLNAVVNKVAMAVPFEPAAKQALLEAAGGAERAEALSALMSAALDAESDGPGSADRH</sequence>
<dbReference type="Pfam" id="PF02190">
    <property type="entry name" value="LON_substr_bdg"/>
    <property type="match status" value="1"/>
</dbReference>